<protein>
    <submittedName>
        <fullName evidence="5">Molybdenum ABC transporter, periplasmic molybdate-binding protein</fullName>
    </submittedName>
</protein>
<feature type="binding site" evidence="4">
    <location>
        <position position="52"/>
    </location>
    <ligand>
        <name>molybdate</name>
        <dbReference type="ChEBI" id="CHEBI:36264"/>
    </ligand>
</feature>
<sequence length="248" mass="26842">MAALLLLAQPALAENRPLTLAVANSTCQLMGQITQRFSVQYGTPVRTICKSSGRLAKGLMGGAIRADYYLSANKRWMDKVILGGLVASEQVSTPWGNRLVIAAPSSSPLQLSSLEELAEDAVSKILIGDPSTAPFGRYAKQALRKNDLWQRVRPKISTRKHITLLADHLAAAGAGSVGILFATNITQAHTVLLQIPEKNHRKVRYYGAPLKQSTLPALATQFSAYLQQEEIKLLAQQAGFQNITAKAP</sequence>
<gene>
    <name evidence="5" type="primary">ModA</name>
    <name evidence="5" type="ORF">MAGMO_2297</name>
</gene>
<accession>A0A1S7LK12</accession>
<dbReference type="NCBIfam" id="TIGR01256">
    <property type="entry name" value="modA"/>
    <property type="match status" value="1"/>
</dbReference>
<dbReference type="GO" id="GO:0046872">
    <property type="term" value="F:metal ion binding"/>
    <property type="evidence" value="ECO:0007669"/>
    <property type="project" value="UniProtKB-KW"/>
</dbReference>
<name>A0A1S7LK12_MAGMO</name>
<proteinExistence type="inferred from homology"/>
<dbReference type="GO" id="GO:0030973">
    <property type="term" value="F:molybdate ion binding"/>
    <property type="evidence" value="ECO:0007669"/>
    <property type="project" value="TreeGrafter"/>
</dbReference>
<evidence type="ECO:0000256" key="2">
    <source>
        <dbReference type="ARBA" id="ARBA00022723"/>
    </source>
</evidence>
<evidence type="ECO:0000256" key="3">
    <source>
        <dbReference type="ARBA" id="ARBA00022729"/>
    </source>
</evidence>
<dbReference type="PIRSF" id="PIRSF004846">
    <property type="entry name" value="ModA"/>
    <property type="match status" value="1"/>
</dbReference>
<dbReference type="PANTHER" id="PTHR30632">
    <property type="entry name" value="MOLYBDATE-BINDING PERIPLASMIC PROTEIN"/>
    <property type="match status" value="1"/>
</dbReference>
<comment type="similarity">
    <text evidence="1">Belongs to the bacterial solute-binding protein ModA family.</text>
</comment>
<keyword evidence="4" id="KW-0500">Molybdenum</keyword>
<evidence type="ECO:0000313" key="5">
    <source>
        <dbReference type="EMBL" id="CRH06459.1"/>
    </source>
</evidence>
<dbReference type="Gene3D" id="3.40.190.10">
    <property type="entry name" value="Periplasmic binding protein-like II"/>
    <property type="match status" value="2"/>
</dbReference>
<dbReference type="AlphaFoldDB" id="A0A1S7LK12"/>
<dbReference type="Pfam" id="PF13531">
    <property type="entry name" value="SBP_bac_11"/>
    <property type="match status" value="1"/>
</dbReference>
<dbReference type="InterPro" id="IPR050682">
    <property type="entry name" value="ModA/WtpA"/>
</dbReference>
<dbReference type="InterPro" id="IPR005950">
    <property type="entry name" value="ModA"/>
</dbReference>
<feature type="binding site" evidence="4">
    <location>
        <position position="25"/>
    </location>
    <ligand>
        <name>molybdate</name>
        <dbReference type="ChEBI" id="CHEBI:36264"/>
    </ligand>
</feature>
<keyword evidence="3" id="KW-0732">Signal</keyword>
<dbReference type="SUPFAM" id="SSF53850">
    <property type="entry name" value="Periplasmic binding protein-like II"/>
    <property type="match status" value="1"/>
</dbReference>
<feature type="binding site" evidence="4">
    <location>
        <position position="162"/>
    </location>
    <ligand>
        <name>molybdate</name>
        <dbReference type="ChEBI" id="CHEBI:36264"/>
    </ligand>
</feature>
<keyword evidence="2 4" id="KW-0479">Metal-binding</keyword>
<evidence type="ECO:0000256" key="1">
    <source>
        <dbReference type="ARBA" id="ARBA00009175"/>
    </source>
</evidence>
<organism evidence="5">
    <name type="scientific">Magnetococcus massalia (strain MO-1)</name>
    <dbReference type="NCBI Taxonomy" id="451514"/>
    <lineage>
        <taxon>Bacteria</taxon>
        <taxon>Pseudomonadati</taxon>
        <taxon>Pseudomonadota</taxon>
        <taxon>Magnetococcia</taxon>
        <taxon>Magnetococcales</taxon>
        <taxon>Magnetococcaceae</taxon>
        <taxon>Magnetococcus</taxon>
    </lineage>
</organism>
<dbReference type="GO" id="GO:0015689">
    <property type="term" value="P:molybdate ion transport"/>
    <property type="evidence" value="ECO:0007669"/>
    <property type="project" value="InterPro"/>
</dbReference>
<evidence type="ECO:0000256" key="4">
    <source>
        <dbReference type="PIRSR" id="PIRSR004846-1"/>
    </source>
</evidence>
<reference evidence="5" key="1">
    <citation type="submission" date="2015-04" db="EMBL/GenBank/DDBJ databases">
        <authorList>
            <person name="Syromyatnikov M.Y."/>
            <person name="Popov V.N."/>
        </authorList>
    </citation>
    <scope>NUCLEOTIDE SEQUENCE</scope>
    <source>
        <strain evidence="5">MO-1</strain>
    </source>
</reference>
<dbReference type="EMBL" id="LO017727">
    <property type="protein sequence ID" value="CRH06459.1"/>
    <property type="molecule type" value="Genomic_DNA"/>
</dbReference>
<dbReference type="PANTHER" id="PTHR30632:SF0">
    <property type="entry name" value="SULFATE-BINDING PROTEIN"/>
    <property type="match status" value="1"/>
</dbReference>